<dbReference type="CDD" id="cd00067">
    <property type="entry name" value="GAL4"/>
    <property type="match status" value="1"/>
</dbReference>
<gene>
    <name evidence="8" type="ORF">PMIN01_00352</name>
</gene>
<evidence type="ECO:0000256" key="1">
    <source>
        <dbReference type="ARBA" id="ARBA00004123"/>
    </source>
</evidence>
<dbReference type="InterPro" id="IPR036864">
    <property type="entry name" value="Zn2-C6_fun-type_DNA-bd_sf"/>
</dbReference>
<accession>A0A9P6KVC3</accession>
<evidence type="ECO:0000259" key="7">
    <source>
        <dbReference type="PROSITE" id="PS50048"/>
    </source>
</evidence>
<feature type="domain" description="Zn(2)-C6 fungal-type" evidence="7">
    <location>
        <begin position="12"/>
        <end position="42"/>
    </location>
</feature>
<dbReference type="OrthoDB" id="4356994at2759"/>
<protein>
    <recommendedName>
        <fullName evidence="7">Zn(2)-C6 fungal-type domain-containing protein</fullName>
    </recommendedName>
</protein>
<name>A0A9P6KVC3_9PLEO</name>
<dbReference type="InterPro" id="IPR051711">
    <property type="entry name" value="Stress_Response_Reg"/>
</dbReference>
<keyword evidence="3" id="KW-0238">DNA-binding</keyword>
<dbReference type="GO" id="GO:0005634">
    <property type="term" value="C:nucleus"/>
    <property type="evidence" value="ECO:0007669"/>
    <property type="project" value="UniProtKB-SubCell"/>
</dbReference>
<comment type="subcellular location">
    <subcellularLocation>
        <location evidence="1">Nucleus</location>
    </subcellularLocation>
</comment>
<dbReference type="PROSITE" id="PS00463">
    <property type="entry name" value="ZN2_CY6_FUNGAL_1"/>
    <property type="match status" value="1"/>
</dbReference>
<evidence type="ECO:0000256" key="2">
    <source>
        <dbReference type="ARBA" id="ARBA00023015"/>
    </source>
</evidence>
<dbReference type="SMART" id="SM00066">
    <property type="entry name" value="GAL4"/>
    <property type="match status" value="1"/>
</dbReference>
<dbReference type="GO" id="GO:0008270">
    <property type="term" value="F:zinc ion binding"/>
    <property type="evidence" value="ECO:0007669"/>
    <property type="project" value="InterPro"/>
</dbReference>
<evidence type="ECO:0000256" key="6">
    <source>
        <dbReference type="SAM" id="MobiDB-lite"/>
    </source>
</evidence>
<organism evidence="8 9">
    <name type="scientific">Paraphaeosphaeria minitans</name>
    <dbReference type="NCBI Taxonomy" id="565426"/>
    <lineage>
        <taxon>Eukaryota</taxon>
        <taxon>Fungi</taxon>
        <taxon>Dikarya</taxon>
        <taxon>Ascomycota</taxon>
        <taxon>Pezizomycotina</taxon>
        <taxon>Dothideomycetes</taxon>
        <taxon>Pleosporomycetidae</taxon>
        <taxon>Pleosporales</taxon>
        <taxon>Massarineae</taxon>
        <taxon>Didymosphaeriaceae</taxon>
        <taxon>Paraphaeosphaeria</taxon>
    </lineage>
</organism>
<dbReference type="GO" id="GO:0000981">
    <property type="term" value="F:DNA-binding transcription factor activity, RNA polymerase II-specific"/>
    <property type="evidence" value="ECO:0007669"/>
    <property type="project" value="InterPro"/>
</dbReference>
<keyword evidence="9" id="KW-1185">Reference proteome</keyword>
<dbReference type="Pfam" id="PF00172">
    <property type="entry name" value="Zn_clus"/>
    <property type="match status" value="1"/>
</dbReference>
<keyword evidence="5" id="KW-0539">Nucleus</keyword>
<dbReference type="GO" id="GO:0045944">
    <property type="term" value="P:positive regulation of transcription by RNA polymerase II"/>
    <property type="evidence" value="ECO:0007669"/>
    <property type="project" value="TreeGrafter"/>
</dbReference>
<dbReference type="InterPro" id="IPR001138">
    <property type="entry name" value="Zn2Cys6_DnaBD"/>
</dbReference>
<evidence type="ECO:0000256" key="4">
    <source>
        <dbReference type="ARBA" id="ARBA00023163"/>
    </source>
</evidence>
<dbReference type="PANTHER" id="PTHR47540:SF4">
    <property type="entry name" value="TRANSCRIPTION FACTOR RGLT"/>
    <property type="match status" value="1"/>
</dbReference>
<reference evidence="8" key="1">
    <citation type="journal article" date="2020" name="Mol. Plant Microbe Interact.">
        <title>Genome Sequence of the Biocontrol Agent Coniothyrium minitans strain Conio (IMI 134523).</title>
        <authorList>
            <person name="Patel D."/>
            <person name="Shittu T.A."/>
            <person name="Baroncelli R."/>
            <person name="Muthumeenakshi S."/>
            <person name="Osborne T.H."/>
            <person name="Janganan T.K."/>
            <person name="Sreenivasaprasad S."/>
        </authorList>
    </citation>
    <scope>NUCLEOTIDE SEQUENCE</scope>
    <source>
        <strain evidence="8">Conio</strain>
    </source>
</reference>
<keyword evidence="4" id="KW-0804">Transcription</keyword>
<dbReference type="Proteomes" id="UP000756921">
    <property type="component" value="Unassembled WGS sequence"/>
</dbReference>
<comment type="caution">
    <text evidence="8">The sequence shown here is derived from an EMBL/GenBank/DDBJ whole genome shotgun (WGS) entry which is preliminary data.</text>
</comment>
<feature type="region of interest" description="Disordered" evidence="6">
    <location>
        <begin position="44"/>
        <end position="80"/>
    </location>
</feature>
<dbReference type="GO" id="GO:0043565">
    <property type="term" value="F:sequence-specific DNA binding"/>
    <property type="evidence" value="ECO:0007669"/>
    <property type="project" value="TreeGrafter"/>
</dbReference>
<dbReference type="EMBL" id="WJXW01000001">
    <property type="protein sequence ID" value="KAF9740813.1"/>
    <property type="molecule type" value="Genomic_DNA"/>
</dbReference>
<evidence type="ECO:0000313" key="8">
    <source>
        <dbReference type="EMBL" id="KAF9740813.1"/>
    </source>
</evidence>
<evidence type="ECO:0000313" key="9">
    <source>
        <dbReference type="Proteomes" id="UP000756921"/>
    </source>
</evidence>
<sequence length="381" mass="42552">MVESQAGKLHAACDECRSRKLKCSGDAPACSRCEREKITCVYSPQKPMGRPRKRRREDIPPEGAQEGQPEPSPTLDGFTMPIFRDSGLNSHTDLTADFPGYQSILMNGVFSGSLIPPSYIESFGPVPTYESGSNPWLNHSMDPIDPLLWDLPPNDSGFNSQASSTPGQPESGLCSCLSLNYLALSDLQSITNFAFPAVMSRIRPALITASTMINCTKCPTENFSAIQNMQALNTLLSAIAERFHKVLSGIDAEAVRLEQTQEKKSFRVGDNSTENRHLHTGTLDCPMGYDLSLDAQDWKRLAKQMLKTEVMGGGHNLTSLLGVVEELEKRQRRWHQDTSMYTEERIKMFGAENMCRNEGDQAMCLRMMSHIRTMVERMDWD</sequence>
<dbReference type="AlphaFoldDB" id="A0A9P6KVC3"/>
<dbReference type="SUPFAM" id="SSF57701">
    <property type="entry name" value="Zn2/Cys6 DNA-binding domain"/>
    <property type="match status" value="1"/>
</dbReference>
<keyword evidence="2" id="KW-0805">Transcription regulation</keyword>
<evidence type="ECO:0000256" key="5">
    <source>
        <dbReference type="ARBA" id="ARBA00023242"/>
    </source>
</evidence>
<dbReference type="PANTHER" id="PTHR47540">
    <property type="entry name" value="THIAMINE REPRESSIBLE GENES REGULATORY PROTEIN THI5"/>
    <property type="match status" value="1"/>
</dbReference>
<evidence type="ECO:0000256" key="3">
    <source>
        <dbReference type="ARBA" id="ARBA00023125"/>
    </source>
</evidence>
<dbReference type="Gene3D" id="4.10.240.10">
    <property type="entry name" value="Zn(2)-C6 fungal-type DNA-binding domain"/>
    <property type="match status" value="1"/>
</dbReference>
<proteinExistence type="predicted"/>
<dbReference type="PROSITE" id="PS50048">
    <property type="entry name" value="ZN2_CY6_FUNGAL_2"/>
    <property type="match status" value="1"/>
</dbReference>